<keyword evidence="16" id="KW-1185">Reference proteome</keyword>
<evidence type="ECO:0000313" key="15">
    <source>
        <dbReference type="EMBL" id="SIO02846.1"/>
    </source>
</evidence>
<dbReference type="OrthoDB" id="9779408at2"/>
<comment type="catalytic activity">
    <reaction evidence="11">
        <text>alpha-D-glucose = beta-D-glucose</text>
        <dbReference type="Rhea" id="RHEA:10264"/>
        <dbReference type="ChEBI" id="CHEBI:15903"/>
        <dbReference type="ChEBI" id="CHEBI:17925"/>
        <dbReference type="EC" id="5.1.3.3"/>
    </reaction>
</comment>
<comment type="subunit">
    <text evidence="5">Monomer.</text>
</comment>
<dbReference type="GO" id="GO:0006006">
    <property type="term" value="P:glucose metabolic process"/>
    <property type="evidence" value="ECO:0007669"/>
    <property type="project" value="TreeGrafter"/>
</dbReference>
<dbReference type="PIRSF" id="PIRSF005096">
    <property type="entry name" value="GALM"/>
    <property type="match status" value="1"/>
</dbReference>
<dbReference type="InterPro" id="IPR011013">
    <property type="entry name" value="Gal_mutarotase_sf_dom"/>
</dbReference>
<reference evidence="16" key="1">
    <citation type="submission" date="2016-11" db="EMBL/GenBank/DDBJ databases">
        <authorList>
            <person name="Varghese N."/>
            <person name="Submissions S."/>
        </authorList>
    </citation>
    <scope>NUCLEOTIDE SEQUENCE [LARGE SCALE GENOMIC DNA]</scope>
    <source>
        <strain evidence="16">DSM 15292</strain>
    </source>
</reference>
<dbReference type="GO" id="GO:0033499">
    <property type="term" value="P:galactose catabolic process via UDP-galactose, Leloir pathway"/>
    <property type="evidence" value="ECO:0007669"/>
    <property type="project" value="TreeGrafter"/>
</dbReference>
<gene>
    <name evidence="15" type="ORF">SAMN05444394_2990</name>
</gene>
<feature type="active site" description="Proton acceptor" evidence="12">
    <location>
        <position position="338"/>
    </location>
</feature>
<accession>A0A1N6G5M1</accession>
<dbReference type="PANTHER" id="PTHR10091">
    <property type="entry name" value="ALDOSE-1-EPIMERASE"/>
    <property type="match status" value="1"/>
</dbReference>
<dbReference type="GO" id="GO:0005737">
    <property type="term" value="C:cytoplasm"/>
    <property type="evidence" value="ECO:0007669"/>
    <property type="project" value="UniProtKB-SubCell"/>
</dbReference>
<evidence type="ECO:0000256" key="8">
    <source>
        <dbReference type="ARBA" id="ARBA00022837"/>
    </source>
</evidence>
<dbReference type="Pfam" id="PF01263">
    <property type="entry name" value="Aldose_epim"/>
    <property type="match status" value="1"/>
</dbReference>
<evidence type="ECO:0000256" key="10">
    <source>
        <dbReference type="ARBA" id="ARBA00023277"/>
    </source>
</evidence>
<protein>
    <recommendedName>
        <fullName evidence="11">Aldose 1-epimerase</fullName>
        <ecNumber evidence="11">5.1.3.3</ecNumber>
    </recommendedName>
</protein>
<comment type="similarity">
    <text evidence="4 11">Belongs to the aldose epimerase family.</text>
</comment>
<evidence type="ECO:0000256" key="11">
    <source>
        <dbReference type="PIRNR" id="PIRNR005096"/>
    </source>
</evidence>
<dbReference type="InterPro" id="IPR008183">
    <property type="entry name" value="Aldose_1/G6P_1-epimerase"/>
</dbReference>
<dbReference type="SUPFAM" id="SSF74650">
    <property type="entry name" value="Galactose mutarotase-like"/>
    <property type="match status" value="1"/>
</dbReference>
<evidence type="ECO:0000256" key="2">
    <source>
        <dbReference type="ARBA" id="ARBA00004496"/>
    </source>
</evidence>
<evidence type="ECO:0000256" key="12">
    <source>
        <dbReference type="PIRSR" id="PIRSR005096-1"/>
    </source>
</evidence>
<comment type="pathway">
    <text evidence="3 11">Carbohydrate metabolism; hexose metabolism.</text>
</comment>
<dbReference type="FunFam" id="2.70.98.10:FF:000003">
    <property type="entry name" value="Aldose 1-epimerase"/>
    <property type="match status" value="1"/>
</dbReference>
<keyword evidence="7" id="KW-0597">Phosphoprotein</keyword>
<name>A0A1N6G5M1_9BACT</name>
<feature type="binding site" evidence="13">
    <location>
        <position position="272"/>
    </location>
    <ligand>
        <name>beta-D-galactose</name>
        <dbReference type="ChEBI" id="CHEBI:27667"/>
    </ligand>
</feature>
<evidence type="ECO:0000256" key="14">
    <source>
        <dbReference type="PIRSR" id="PIRSR005096-3"/>
    </source>
</evidence>
<evidence type="ECO:0000256" key="3">
    <source>
        <dbReference type="ARBA" id="ARBA00005028"/>
    </source>
</evidence>
<dbReference type="RefSeq" id="WP_074225769.1">
    <property type="nucleotide sequence ID" value="NZ_FSRC01000002.1"/>
</dbReference>
<dbReference type="GO" id="GO:0004034">
    <property type="term" value="F:aldose 1-epimerase activity"/>
    <property type="evidence" value="ECO:0007669"/>
    <property type="project" value="UniProtKB-EC"/>
</dbReference>
<keyword evidence="10 11" id="KW-0119">Carbohydrate metabolism</keyword>
<dbReference type="Gene3D" id="2.70.98.10">
    <property type="match status" value="1"/>
</dbReference>
<dbReference type="InterPro" id="IPR015443">
    <property type="entry name" value="Aldose_1-epimerase"/>
</dbReference>
<dbReference type="PANTHER" id="PTHR10091:SF0">
    <property type="entry name" value="GALACTOSE MUTAROTASE"/>
    <property type="match status" value="1"/>
</dbReference>
<evidence type="ECO:0000256" key="7">
    <source>
        <dbReference type="ARBA" id="ARBA00022553"/>
    </source>
</evidence>
<feature type="binding site" evidence="14">
    <location>
        <begin position="103"/>
        <end position="104"/>
    </location>
    <ligand>
        <name>beta-D-galactose</name>
        <dbReference type="ChEBI" id="CHEBI:27667"/>
    </ligand>
</feature>
<organism evidence="15 16">
    <name type="scientific">Algoriphagus halophilus</name>
    <dbReference type="NCBI Taxonomy" id="226505"/>
    <lineage>
        <taxon>Bacteria</taxon>
        <taxon>Pseudomonadati</taxon>
        <taxon>Bacteroidota</taxon>
        <taxon>Cytophagia</taxon>
        <taxon>Cytophagales</taxon>
        <taxon>Cyclobacteriaceae</taxon>
        <taxon>Algoriphagus</taxon>
    </lineage>
</organism>
<sequence length="373" mass="41011">MKNIIQILGLSCIVLMFACAQKKQTEMPEETMIPEESPYQILTLSNSKGMKMTVTNLGARVMTLLVPDKNGELIDVVLGFDTPSEYLTSPEPFFGTAVGRYGNRIAKGKFDLNGQTYSLALNNGANSLHGGPGGFHNVIWNIEEADDSHIVFTYLSKDGEEGFPGNLNVKMTYFLTEDNEFKITYEAETDKATPVNLTHHSFFNLDGAGSGDVLDQELQLMASKYTPVDSTLIPLGTNEPVAGTPFDFTQSKPIGQDINQDNQQLQFGGGFDHNWVLDKKEKGALELAATAYSPNSGIEMEVYTTEPGIQFYAGNFLDGTAMGKGGVAYEYRSAFCLETQHFPDSPNQPNFPSTILEPGDQYEQTCIYKFGIK</sequence>
<keyword evidence="8" id="KW-0106">Calcium</keyword>
<comment type="subcellular location">
    <subcellularLocation>
        <location evidence="2">Cytoplasm</location>
    </subcellularLocation>
</comment>
<keyword evidence="6" id="KW-0963">Cytoplasm</keyword>
<feature type="active site" description="Proton donor" evidence="12">
    <location>
        <position position="200"/>
    </location>
</feature>
<dbReference type="GO" id="GO:0030246">
    <property type="term" value="F:carbohydrate binding"/>
    <property type="evidence" value="ECO:0007669"/>
    <property type="project" value="InterPro"/>
</dbReference>
<proteinExistence type="inferred from homology"/>
<dbReference type="InterPro" id="IPR014718">
    <property type="entry name" value="GH-type_carb-bd"/>
</dbReference>
<dbReference type="NCBIfam" id="NF008277">
    <property type="entry name" value="PRK11055.1"/>
    <property type="match status" value="1"/>
</dbReference>
<evidence type="ECO:0000256" key="13">
    <source>
        <dbReference type="PIRSR" id="PIRSR005096-2"/>
    </source>
</evidence>
<dbReference type="EMBL" id="FSRC01000002">
    <property type="protein sequence ID" value="SIO02846.1"/>
    <property type="molecule type" value="Genomic_DNA"/>
</dbReference>
<evidence type="ECO:0000256" key="6">
    <source>
        <dbReference type="ARBA" id="ARBA00022490"/>
    </source>
</evidence>
<comment type="cofactor">
    <cofactor evidence="1">
        <name>Ca(2+)</name>
        <dbReference type="ChEBI" id="CHEBI:29108"/>
    </cofactor>
</comment>
<keyword evidence="9 11" id="KW-0413">Isomerase</keyword>
<dbReference type="AlphaFoldDB" id="A0A1N6G5M1"/>
<evidence type="ECO:0000256" key="1">
    <source>
        <dbReference type="ARBA" id="ARBA00001913"/>
    </source>
</evidence>
<dbReference type="PROSITE" id="PS51257">
    <property type="entry name" value="PROKAR_LIPOPROTEIN"/>
    <property type="match status" value="1"/>
</dbReference>
<dbReference type="STRING" id="226505.SAMN05444394_2990"/>
<dbReference type="InterPro" id="IPR047215">
    <property type="entry name" value="Galactose_mutarotase-like"/>
</dbReference>
<evidence type="ECO:0000256" key="9">
    <source>
        <dbReference type="ARBA" id="ARBA00023235"/>
    </source>
</evidence>
<evidence type="ECO:0000256" key="4">
    <source>
        <dbReference type="ARBA" id="ARBA00006206"/>
    </source>
</evidence>
<dbReference type="Proteomes" id="UP000185221">
    <property type="component" value="Unassembled WGS sequence"/>
</dbReference>
<dbReference type="CDD" id="cd09019">
    <property type="entry name" value="galactose_mutarotase_like"/>
    <property type="match status" value="1"/>
</dbReference>
<evidence type="ECO:0000256" key="5">
    <source>
        <dbReference type="ARBA" id="ARBA00011245"/>
    </source>
</evidence>
<evidence type="ECO:0000313" key="16">
    <source>
        <dbReference type="Proteomes" id="UP000185221"/>
    </source>
</evidence>
<dbReference type="UniPathway" id="UPA00242"/>
<dbReference type="EC" id="5.1.3.3" evidence="11"/>